<reference evidence="2 3" key="1">
    <citation type="submission" date="2017-09" db="EMBL/GenBank/DDBJ databases">
        <title>Depth-based differentiation of microbial function through sediment-hosted aquifers and enrichment of novel symbionts in the deep terrestrial subsurface.</title>
        <authorList>
            <person name="Probst A.J."/>
            <person name="Ladd B."/>
            <person name="Jarett J.K."/>
            <person name="Geller-Mcgrath D.E."/>
            <person name="Sieber C.M."/>
            <person name="Emerson J.B."/>
            <person name="Anantharaman K."/>
            <person name="Thomas B.C."/>
            <person name="Malmstrom R."/>
            <person name="Stieglmeier M."/>
            <person name="Klingl A."/>
            <person name="Woyke T."/>
            <person name="Ryan C.M."/>
            <person name="Banfield J.F."/>
        </authorList>
    </citation>
    <scope>NUCLEOTIDE SEQUENCE [LARGE SCALE GENOMIC DNA]</scope>
    <source>
        <strain evidence="2">CG10_big_fil_rev_8_21_14_0_10_32_10</strain>
    </source>
</reference>
<feature type="transmembrane region" description="Helical" evidence="1">
    <location>
        <begin position="68"/>
        <end position="85"/>
    </location>
</feature>
<dbReference type="Pfam" id="PF09586">
    <property type="entry name" value="YfhO"/>
    <property type="match status" value="1"/>
</dbReference>
<evidence type="ECO:0008006" key="4">
    <source>
        <dbReference type="Google" id="ProtNLM"/>
    </source>
</evidence>
<keyword evidence="1" id="KW-0472">Membrane</keyword>
<evidence type="ECO:0000313" key="2">
    <source>
        <dbReference type="EMBL" id="PIR43228.1"/>
    </source>
</evidence>
<feature type="transmembrane region" description="Helical" evidence="1">
    <location>
        <begin position="302"/>
        <end position="318"/>
    </location>
</feature>
<proteinExistence type="predicted"/>
<keyword evidence="1" id="KW-0812">Transmembrane</keyword>
<feature type="transmembrane region" description="Helical" evidence="1">
    <location>
        <begin position="464"/>
        <end position="483"/>
    </location>
</feature>
<feature type="transmembrane region" description="Helical" evidence="1">
    <location>
        <begin position="185"/>
        <end position="218"/>
    </location>
</feature>
<dbReference type="AlphaFoldDB" id="A0A2H0R9N9"/>
<dbReference type="EMBL" id="PCXU01000032">
    <property type="protein sequence ID" value="PIR43228.1"/>
    <property type="molecule type" value="Genomic_DNA"/>
</dbReference>
<comment type="caution">
    <text evidence="2">The sequence shown here is derived from an EMBL/GenBank/DDBJ whole genome shotgun (WGS) entry which is preliminary data.</text>
</comment>
<feature type="transmembrane region" description="Helical" evidence="1">
    <location>
        <begin position="105"/>
        <end position="127"/>
    </location>
</feature>
<accession>A0A2H0R9N9</accession>
<evidence type="ECO:0000313" key="3">
    <source>
        <dbReference type="Proteomes" id="UP000230214"/>
    </source>
</evidence>
<gene>
    <name evidence="2" type="ORF">COV24_03830</name>
</gene>
<feature type="transmembrane region" description="Helical" evidence="1">
    <location>
        <begin position="239"/>
        <end position="259"/>
    </location>
</feature>
<evidence type="ECO:0000256" key="1">
    <source>
        <dbReference type="SAM" id="Phobius"/>
    </source>
</evidence>
<feature type="transmembrane region" description="Helical" evidence="1">
    <location>
        <begin position="433"/>
        <end position="452"/>
    </location>
</feature>
<sequence length="770" mass="87208">MTGNQKILLLISLFILLIFIRNIAFWSKEQTFIFGDTSIYALYLAALSENLTTILSAKQSLLLWNPNYLSVGIPTLSALDMGFLYPPNLGLVVITRLLGNSLLIFPFFTLLTFLHLGFGGFFIYKILNIHWKLDRFSSLIGGLLWLFTGYNLEFIAASSILFASSYLPACFYANIKYKETNEMKYFFLFFLLLAGSFLVGYPIPSLIILLVCITYNLLNNVGYDLKKVFLKIMKEQLKGLFLITVPIISPLYLTSFYNFSRTIRGNVIDLHGFLSNSVQISNLTESIIPLNTPFNRTSTTNLVYLYVSIVAILILLQAKERAAVFKDRRNISIVVFGIIGGIIALGGITSIPTLIYLTTPIISFFRRLSVFSLIPSFAFCLLVPQYIKSALDQKVLSRPLVAGLKIMVGLLLAIQVTKVLYKGDVNPLDYNSLLQSLGFIAIVCTITTTAIVSFRYDSKIARGLLILALLIEAGTVIASKAYINSKTNPARVFAPNDLTRYIQKIIKPGERVDMLETQHNYSTDYLKIEQTAGYLALASEYGVRVNEALTYKGKDYNPKNLRDILGVKYIVKKGDTDNPDLKKVVEIPQKPQNPNFYSFNYTSLSWEVDPENTHYSIYENPTALPRLYLASGIITITEQNKYLIGYFEKLESPKTVIINESDIEKHEISEEGVVEIQEYKRNYIKASVKSSDPTFLANSTGFYPGWSVRINGKEKEPIQTNWFMMGVYVPKGDSVVEFYYTPHGINWGLLYISFASMYWLIKRRSLQKIW</sequence>
<dbReference type="PANTHER" id="PTHR38454:SF1">
    <property type="entry name" value="INTEGRAL MEMBRANE PROTEIN"/>
    <property type="match status" value="1"/>
</dbReference>
<protein>
    <recommendedName>
        <fullName evidence="4">Membrane protein 6-pyruvoyl-tetrahydropterin synthase-related domain-containing protein</fullName>
    </recommendedName>
</protein>
<feature type="transmembrane region" description="Helical" evidence="1">
    <location>
        <begin position="744"/>
        <end position="761"/>
    </location>
</feature>
<feature type="transmembrane region" description="Helical" evidence="1">
    <location>
        <begin position="368"/>
        <end position="387"/>
    </location>
</feature>
<organism evidence="2 3">
    <name type="scientific">candidate division WWE3 bacterium CG10_big_fil_rev_8_21_14_0_10_32_10</name>
    <dbReference type="NCBI Taxonomy" id="1975090"/>
    <lineage>
        <taxon>Bacteria</taxon>
        <taxon>Katanobacteria</taxon>
    </lineage>
</organism>
<dbReference type="PANTHER" id="PTHR38454">
    <property type="entry name" value="INTEGRAL MEMBRANE PROTEIN-RELATED"/>
    <property type="match status" value="1"/>
</dbReference>
<name>A0A2H0R9N9_UNCKA</name>
<dbReference type="Proteomes" id="UP000230214">
    <property type="component" value="Unassembled WGS sequence"/>
</dbReference>
<feature type="transmembrane region" description="Helical" evidence="1">
    <location>
        <begin position="330"/>
        <end position="356"/>
    </location>
</feature>
<dbReference type="InterPro" id="IPR018580">
    <property type="entry name" value="Uncharacterised_YfhO"/>
</dbReference>
<feature type="transmembrane region" description="Helical" evidence="1">
    <location>
        <begin position="139"/>
        <end position="165"/>
    </location>
</feature>
<keyword evidence="1" id="KW-1133">Transmembrane helix</keyword>
<feature type="transmembrane region" description="Helical" evidence="1">
    <location>
        <begin position="7"/>
        <end position="26"/>
    </location>
</feature>